<dbReference type="Gene3D" id="3.40.50.1820">
    <property type="entry name" value="alpha/beta hydrolase"/>
    <property type="match status" value="1"/>
</dbReference>
<dbReference type="RefSeq" id="WP_273631657.1">
    <property type="nucleotide sequence ID" value="NZ_CP117167.1"/>
</dbReference>
<protein>
    <submittedName>
        <fullName evidence="3">Alpha/beta hydrolase</fullName>
    </submittedName>
</protein>
<gene>
    <name evidence="3" type="ORF">PQO05_05420</name>
</gene>
<sequence>MKTLTISFIMLFSILTTSLCNAQNNSAEKPTIIFVHGIWADGSCWTAQIAALQAEGYHVLSVQNPLTSLTDDVAATRTVIDKVKGKVILVGHSWGGFVITQAGNDPKVIGLVYVAAFAPDKGETLPSLSKNAPQTELGKYFTPSGDYFFLSREGIQTVFAADISHKDQGLLYATQIPANKALFGGESGEPAWKQKPSWYIVSKSDKAIHPDLERFMAKRMNAKTTEIEASHVVMLSHPKEVLQIIKEAANAAK</sequence>
<reference evidence="3 4" key="1">
    <citation type="submission" date="2023-02" db="EMBL/GenBank/DDBJ databases">
        <title>Genome sequence of Mucilaginibacter jinjuensis strain KACC 16571.</title>
        <authorList>
            <person name="Kim S."/>
            <person name="Heo J."/>
            <person name="Kwon S.-W."/>
        </authorList>
    </citation>
    <scope>NUCLEOTIDE SEQUENCE [LARGE SCALE GENOMIC DNA]</scope>
    <source>
        <strain evidence="3 4">KACC 16571</strain>
    </source>
</reference>
<dbReference type="GO" id="GO:0016787">
    <property type="term" value="F:hydrolase activity"/>
    <property type="evidence" value="ECO:0007669"/>
    <property type="project" value="UniProtKB-KW"/>
</dbReference>
<dbReference type="Pfam" id="PF12697">
    <property type="entry name" value="Abhydrolase_6"/>
    <property type="match status" value="1"/>
</dbReference>
<dbReference type="PANTHER" id="PTHR37017:SF11">
    <property type="entry name" value="ESTERASE_LIPASE_THIOESTERASE DOMAIN-CONTAINING PROTEIN"/>
    <property type="match status" value="1"/>
</dbReference>
<dbReference type="EMBL" id="CP117167">
    <property type="protein sequence ID" value="WCT13372.1"/>
    <property type="molecule type" value="Genomic_DNA"/>
</dbReference>
<dbReference type="InterPro" id="IPR052897">
    <property type="entry name" value="Sec-Metab_Biosynth_Hydrolase"/>
</dbReference>
<feature type="domain" description="AB hydrolase-1" evidence="2">
    <location>
        <begin position="32"/>
        <end position="243"/>
    </location>
</feature>
<keyword evidence="1" id="KW-0732">Signal</keyword>
<evidence type="ECO:0000313" key="3">
    <source>
        <dbReference type="EMBL" id="WCT13372.1"/>
    </source>
</evidence>
<feature type="signal peptide" evidence="1">
    <location>
        <begin position="1"/>
        <end position="22"/>
    </location>
</feature>
<evidence type="ECO:0000256" key="1">
    <source>
        <dbReference type="SAM" id="SignalP"/>
    </source>
</evidence>
<dbReference type="PANTHER" id="PTHR37017">
    <property type="entry name" value="AB HYDROLASE-1 DOMAIN-CONTAINING PROTEIN-RELATED"/>
    <property type="match status" value="1"/>
</dbReference>
<evidence type="ECO:0000313" key="4">
    <source>
        <dbReference type="Proteomes" id="UP001216139"/>
    </source>
</evidence>
<dbReference type="InterPro" id="IPR029058">
    <property type="entry name" value="AB_hydrolase_fold"/>
</dbReference>
<dbReference type="InterPro" id="IPR000073">
    <property type="entry name" value="AB_hydrolase_1"/>
</dbReference>
<accession>A0ABY7TDX4</accession>
<dbReference type="Proteomes" id="UP001216139">
    <property type="component" value="Chromosome"/>
</dbReference>
<keyword evidence="4" id="KW-1185">Reference proteome</keyword>
<name>A0ABY7TDX4_9SPHI</name>
<proteinExistence type="predicted"/>
<keyword evidence="3" id="KW-0378">Hydrolase</keyword>
<feature type="chain" id="PRO_5046172954" evidence="1">
    <location>
        <begin position="23"/>
        <end position="253"/>
    </location>
</feature>
<organism evidence="3 4">
    <name type="scientific">Mucilaginibacter jinjuensis</name>
    <dbReference type="NCBI Taxonomy" id="1176721"/>
    <lineage>
        <taxon>Bacteria</taxon>
        <taxon>Pseudomonadati</taxon>
        <taxon>Bacteroidota</taxon>
        <taxon>Sphingobacteriia</taxon>
        <taxon>Sphingobacteriales</taxon>
        <taxon>Sphingobacteriaceae</taxon>
        <taxon>Mucilaginibacter</taxon>
    </lineage>
</organism>
<evidence type="ECO:0000259" key="2">
    <source>
        <dbReference type="Pfam" id="PF12697"/>
    </source>
</evidence>
<dbReference type="SUPFAM" id="SSF53474">
    <property type="entry name" value="alpha/beta-Hydrolases"/>
    <property type="match status" value="1"/>
</dbReference>